<dbReference type="GO" id="GO:0003729">
    <property type="term" value="F:mRNA binding"/>
    <property type="evidence" value="ECO:0007669"/>
    <property type="project" value="InterPro"/>
</dbReference>
<comment type="caution">
    <text evidence="1">The sequence shown here is derived from an EMBL/GenBank/DDBJ whole genome shotgun (WGS) entry which is preliminary data.</text>
</comment>
<dbReference type="AlphaFoldDB" id="A0AAN7WMB1"/>
<reference evidence="2" key="1">
    <citation type="submission" date="2023-07" db="EMBL/GenBank/DDBJ databases">
        <title>A draft genome of Kazachstania heterogenica Y-27499.</title>
        <authorList>
            <person name="Donic C."/>
            <person name="Kralova J.S."/>
            <person name="Fidel L."/>
            <person name="Ben-Dor S."/>
            <person name="Jung S."/>
        </authorList>
    </citation>
    <scope>NUCLEOTIDE SEQUENCE [LARGE SCALE GENOMIC DNA]</scope>
    <source>
        <strain evidence="2">Y27499</strain>
    </source>
</reference>
<organism evidence="1 2">
    <name type="scientific">Arxiozyma heterogenica</name>
    <dbReference type="NCBI Taxonomy" id="278026"/>
    <lineage>
        <taxon>Eukaryota</taxon>
        <taxon>Fungi</taxon>
        <taxon>Dikarya</taxon>
        <taxon>Ascomycota</taxon>
        <taxon>Saccharomycotina</taxon>
        <taxon>Saccharomycetes</taxon>
        <taxon>Saccharomycetales</taxon>
        <taxon>Saccharomycetaceae</taxon>
        <taxon>Arxiozyma</taxon>
    </lineage>
</organism>
<accession>A0AAN7WMB1</accession>
<dbReference type="Proteomes" id="UP001306508">
    <property type="component" value="Unassembled WGS sequence"/>
</dbReference>
<sequence>MSSRKRPYSSDKSSNWAPHPVKRFKRFYSPVLNINSNTLFDKFESQDIWRNLDRIKKNRSNSNKIIKNSVLFIDPPQTKFTQDSINFLLQYIPPSKLHYSKIKERYYITLEKFSLLDCCLVIPILSSNKDKTWIQPYNKDFTQISKDLHLSGSIFVPQNCYWMKDHMVKESLLTPTNFTVQESKIAQLASFRKFHLRLHNGASLTYFINGIIDFISSLKFGKNPSNGIRKQFGMVLNSYYNNLNHHIMETSLIGNALVDVVRVKNQNMPLIKSTKESINDYINQLITFNKINVADDDINSQTVIKNTINHAKNVKYDNQEQTNLKRTNSKIINGDINKNYSMQNKDIFKPSSQKDISQMKPKYISQDDIKQYCICTIKASLDAVKKMASDMIFKVYIKCPKQNYAEKINQNLDNIRSKTNCNVVILHINNIPESREWFNALDMSKYTSINDPPLTTIKVVSIGGIGEYVDQALEMVMKILQA</sequence>
<keyword evidence="2" id="KW-1185">Reference proteome</keyword>
<dbReference type="GO" id="GO:0000398">
    <property type="term" value="P:mRNA splicing, via spliceosome"/>
    <property type="evidence" value="ECO:0007669"/>
    <property type="project" value="InterPro"/>
</dbReference>
<protein>
    <submittedName>
        <fullName evidence="1">Uncharacterized protein</fullName>
    </submittedName>
</protein>
<name>A0AAN7WMB1_9SACH</name>
<evidence type="ECO:0000313" key="2">
    <source>
        <dbReference type="Proteomes" id="UP001306508"/>
    </source>
</evidence>
<dbReference type="EMBL" id="JAWIZZ010000053">
    <property type="protein sequence ID" value="KAK5778602.1"/>
    <property type="molecule type" value="Genomic_DNA"/>
</dbReference>
<gene>
    <name evidence="1" type="ORF">RI543_004270</name>
</gene>
<dbReference type="Pfam" id="PF19097">
    <property type="entry name" value="Snu56_snRNP"/>
    <property type="match status" value="1"/>
</dbReference>
<evidence type="ECO:0000313" key="1">
    <source>
        <dbReference type="EMBL" id="KAK5778602.1"/>
    </source>
</evidence>
<dbReference type="InterPro" id="IPR043954">
    <property type="entry name" value="Snu56_snRNP"/>
</dbReference>
<proteinExistence type="predicted"/>